<proteinExistence type="predicted"/>
<evidence type="ECO:0000313" key="2">
    <source>
        <dbReference type="Proteomes" id="UP001168990"/>
    </source>
</evidence>
<evidence type="ECO:0000313" key="1">
    <source>
        <dbReference type="EMBL" id="KAK0173108.1"/>
    </source>
</evidence>
<dbReference type="EMBL" id="JAQQBS010000002">
    <property type="protein sequence ID" value="KAK0173108.1"/>
    <property type="molecule type" value="Genomic_DNA"/>
</dbReference>
<keyword evidence="2" id="KW-1185">Reference proteome</keyword>
<name>A0AA39KTA1_9HYME</name>
<protein>
    <submittedName>
        <fullName evidence="1">Uncharacterized protein</fullName>
    </submittedName>
</protein>
<reference evidence="1" key="1">
    <citation type="journal article" date="2023" name="bioRxiv">
        <title>Scaffold-level genome assemblies of two parasitoid biocontrol wasps reveal the parthenogenesis mechanism and an associated novel virus.</title>
        <authorList>
            <person name="Inwood S."/>
            <person name="Skelly J."/>
            <person name="Guhlin J."/>
            <person name="Harrop T."/>
            <person name="Goldson S."/>
            <person name="Dearden P."/>
        </authorList>
    </citation>
    <scope>NUCLEOTIDE SEQUENCE</scope>
    <source>
        <strain evidence="1">Irish</strain>
        <tissue evidence="1">Whole body</tissue>
    </source>
</reference>
<dbReference type="AlphaFoldDB" id="A0AA39KTA1"/>
<comment type="caution">
    <text evidence="1">The sequence shown here is derived from an EMBL/GenBank/DDBJ whole genome shotgun (WGS) entry which is preliminary data.</text>
</comment>
<sequence length="58" mass="6612">MLNCTDLECILHHHQYYAHLHQLQHPPLDNAITTAEEVNDGIQAHDNDTDSLQSLSHL</sequence>
<accession>A0AA39KTA1</accession>
<gene>
    <name evidence="1" type="ORF">PV328_006351</name>
</gene>
<organism evidence="1 2">
    <name type="scientific">Microctonus aethiopoides</name>
    <dbReference type="NCBI Taxonomy" id="144406"/>
    <lineage>
        <taxon>Eukaryota</taxon>
        <taxon>Metazoa</taxon>
        <taxon>Ecdysozoa</taxon>
        <taxon>Arthropoda</taxon>
        <taxon>Hexapoda</taxon>
        <taxon>Insecta</taxon>
        <taxon>Pterygota</taxon>
        <taxon>Neoptera</taxon>
        <taxon>Endopterygota</taxon>
        <taxon>Hymenoptera</taxon>
        <taxon>Apocrita</taxon>
        <taxon>Ichneumonoidea</taxon>
        <taxon>Braconidae</taxon>
        <taxon>Euphorinae</taxon>
        <taxon>Microctonus</taxon>
    </lineage>
</organism>
<feature type="non-terminal residue" evidence="1">
    <location>
        <position position="58"/>
    </location>
</feature>
<reference evidence="1" key="2">
    <citation type="submission" date="2023-03" db="EMBL/GenBank/DDBJ databases">
        <authorList>
            <person name="Inwood S.N."/>
            <person name="Skelly J.G."/>
            <person name="Guhlin J."/>
            <person name="Harrop T.W.R."/>
            <person name="Goldson S.G."/>
            <person name="Dearden P.K."/>
        </authorList>
    </citation>
    <scope>NUCLEOTIDE SEQUENCE</scope>
    <source>
        <strain evidence="1">Irish</strain>
        <tissue evidence="1">Whole body</tissue>
    </source>
</reference>
<dbReference type="Proteomes" id="UP001168990">
    <property type="component" value="Unassembled WGS sequence"/>
</dbReference>